<dbReference type="Pfam" id="PF00072">
    <property type="entry name" value="Response_reg"/>
    <property type="match status" value="1"/>
</dbReference>
<dbReference type="HOGENOM" id="CLU_347723_0_0_7"/>
<dbReference type="RefSeq" id="WP_015904747.1">
    <property type="nucleotide sequence ID" value="NC_012108.1"/>
</dbReference>
<dbReference type="SMART" id="SM00448">
    <property type="entry name" value="REC"/>
    <property type="match status" value="1"/>
</dbReference>
<organism evidence="4 5">
    <name type="scientific">Desulforapulum autotrophicum (strain ATCC 43914 / DSM 3382 / VKM B-1955 / HRM2)</name>
    <name type="common">Desulfobacterium autotrophicum</name>
    <dbReference type="NCBI Taxonomy" id="177437"/>
    <lineage>
        <taxon>Bacteria</taxon>
        <taxon>Pseudomonadati</taxon>
        <taxon>Thermodesulfobacteriota</taxon>
        <taxon>Desulfobacteria</taxon>
        <taxon>Desulfobacterales</taxon>
        <taxon>Desulfobacteraceae</taxon>
        <taxon>Desulforapulum</taxon>
    </lineage>
</organism>
<feature type="coiled-coil region" evidence="2">
    <location>
        <begin position="786"/>
        <end position="813"/>
    </location>
</feature>
<keyword evidence="4" id="KW-0378">Hydrolase</keyword>
<dbReference type="PANTHER" id="PTHR38032">
    <property type="entry name" value="POLYMERASE-RELATED"/>
    <property type="match status" value="1"/>
</dbReference>
<dbReference type="CDD" id="cd17569">
    <property type="entry name" value="REC_HupR-like"/>
    <property type="match status" value="1"/>
</dbReference>
<dbReference type="InterPro" id="IPR046865">
    <property type="entry name" value="FapA_b_solenoid"/>
</dbReference>
<keyword evidence="5" id="KW-1185">Reference proteome</keyword>
<name>C0QJV9_DESAH</name>
<feature type="modified residue" description="4-aspartylphosphate" evidence="1">
    <location>
        <position position="60"/>
    </location>
</feature>
<sequence length="965" mass="107022">MPDNQRPGILVVDDEEIILNVLRRLLRRQGFQTVLTALNGSQALKFIQESDKPFFLVISDQNMPGMSGSELLEKVVVLTPDTRRILMTGYADLKAAVEAVNRGAIHRYIPKPWENDEIVSIVFDQLSQYLKVEEKRKLTDLIKKQNARLYKFAKARSTQNSEFQEAIRLKLKAKARLEREIEALNAKAETRNTSRGVEAFLTHTNVMGPETFGLAFRQIRGQLSQLIWDASTLSGVMIDPIFKTIGYGALKERHYDFEDGLYNAVDKVIEQACMLCEPALVDIGIAAVPDTGIDTYDQVPGIVELGFNDGFFSRPGFALASAAVDALNSDGSDTAIRSLLLDRGLISRIDLSKIMVKRSLIKTRLQDRALTPALMAGGVSQRDINQAFASQIKRFLDKGQIVSIREILVYSGHLTGEDSNGLETVQTMVPGEETRAIGRPDLFVPDTDSGFIVWVSEDRIRVYLRLTCLSGAATDIVMVKKQLQQMGVTFGVVDDLLLSGFLKHSSDTDNPFVVAMGLAPVPGTDARMDYFFNTDYQLPGIVAADGTIDFRDRGDIPFVREGDLLARKTPMKKGVLGRDVFGKAVPVGAVQDIRMRVGKGTFLSDNGLEVFAETEGKPCLDALGVVSVVQDLFIDGNVDFQTGHVNFHGNVFVAGRVNEGFKVCCMDLTVNEISGGDIDISGDLNVSNGILNARVKTLGKVRAKFINHSTIESFGDVQVMREIMGSEVITRGKCINTGGRVLDSTICAKKGMTLGQVGSNLAQRSTLKVGVDDYMDRMNSDCDQRVNGLKQVMAELDQQKQAFEEKNSILHRQVADLAFTQDKLYQKLDLLKKQCRELPEKHSEGIALQKEKKELEQEIADMDNKLKDIFDEQDKFMAAIEQLEETENKHGEACREILVKRDAMKKIVESEKAVSLVKISKKAMAMTQVVGPNASMIVKESLGPCRIIEVRIHESDDRKMVVQPY</sequence>
<evidence type="ECO:0000256" key="1">
    <source>
        <dbReference type="PROSITE-ProRule" id="PRU00169"/>
    </source>
</evidence>
<feature type="coiled-coil region" evidence="2">
    <location>
        <begin position="160"/>
        <end position="194"/>
    </location>
</feature>
<dbReference type="eggNOG" id="COG3437">
    <property type="taxonomic scope" value="Bacteria"/>
</dbReference>
<proteinExistence type="predicted"/>
<evidence type="ECO:0000313" key="4">
    <source>
        <dbReference type="EMBL" id="ACN15985.1"/>
    </source>
</evidence>
<feature type="domain" description="Response regulatory" evidence="3">
    <location>
        <begin position="8"/>
        <end position="126"/>
    </location>
</feature>
<accession>C0QJV9</accession>
<reference evidence="4 5" key="1">
    <citation type="journal article" date="2009" name="Environ. Microbiol.">
        <title>Genome sequence of Desulfobacterium autotrophicum HRM2, a marine sulfate reducer oxidizing organic carbon completely to carbon dioxide.</title>
        <authorList>
            <person name="Strittmatter A.W."/>
            <person name="Liesegang H."/>
            <person name="Rabus R."/>
            <person name="Decker I."/>
            <person name="Amann J."/>
            <person name="Andres S."/>
            <person name="Henne A."/>
            <person name="Fricke W.F."/>
            <person name="Martinez-Arias R."/>
            <person name="Bartels D."/>
            <person name="Goesmann A."/>
            <person name="Krause L."/>
            <person name="Puehler A."/>
            <person name="Klenk H.P."/>
            <person name="Richter M."/>
            <person name="Schuler M."/>
            <person name="Gloeckner F.O."/>
            <person name="Meyerdierks A."/>
            <person name="Gottschalk G."/>
            <person name="Amann R."/>
        </authorList>
    </citation>
    <scope>NUCLEOTIDE SEQUENCE [LARGE SCALE GENOMIC DNA]</scope>
    <source>
        <strain evidence="5">ATCC 43914 / DSM 3382 / HRM2</strain>
    </source>
</reference>
<dbReference type="EMBL" id="CP001087">
    <property type="protein sequence ID" value="ACN15985.1"/>
    <property type="molecule type" value="Genomic_DNA"/>
</dbReference>
<dbReference type="Gene3D" id="3.40.50.2300">
    <property type="match status" value="1"/>
</dbReference>
<protein>
    <submittedName>
        <fullName evidence="4">Two-component fusion protein (N:response regulator receiver (CheY-like)-C:PALM domain, HD hydrolase domain and Zn-ribbon domain)</fullName>
    </submittedName>
</protein>
<dbReference type="Pfam" id="PF03961">
    <property type="entry name" value="FapA"/>
    <property type="match status" value="1"/>
</dbReference>
<dbReference type="PROSITE" id="PS50110">
    <property type="entry name" value="RESPONSE_REGULATORY"/>
    <property type="match status" value="1"/>
</dbReference>
<dbReference type="InterPro" id="IPR046866">
    <property type="entry name" value="FapA_N"/>
</dbReference>
<gene>
    <name evidence="4" type="ordered locus">HRM2_28970</name>
</gene>
<dbReference type="Pfam" id="PF20250">
    <property type="entry name" value="FapA_N"/>
    <property type="match status" value="1"/>
</dbReference>
<keyword evidence="2" id="KW-0175">Coiled coil</keyword>
<dbReference type="InterPro" id="IPR001789">
    <property type="entry name" value="Sig_transdc_resp-reg_receiver"/>
</dbReference>
<dbReference type="InterPro" id="IPR005646">
    <property type="entry name" value="FapA"/>
</dbReference>
<evidence type="ECO:0000259" key="3">
    <source>
        <dbReference type="PROSITE" id="PS50110"/>
    </source>
</evidence>
<dbReference type="eggNOG" id="COG1315">
    <property type="taxonomic scope" value="Bacteria"/>
</dbReference>
<dbReference type="KEGG" id="dat:HRM2_28970"/>
<dbReference type="SUPFAM" id="SSF52172">
    <property type="entry name" value="CheY-like"/>
    <property type="match status" value="1"/>
</dbReference>
<dbReference type="InterPro" id="IPR011006">
    <property type="entry name" value="CheY-like_superfamily"/>
</dbReference>
<keyword evidence="1" id="KW-0597">Phosphoprotein</keyword>
<dbReference type="PANTHER" id="PTHR38032:SF1">
    <property type="entry name" value="RNA-BINDING PROTEIN KHPB N-TERMINAL DOMAIN-CONTAINING PROTEIN"/>
    <property type="match status" value="1"/>
</dbReference>
<dbReference type="GO" id="GO:0000160">
    <property type="term" value="P:phosphorelay signal transduction system"/>
    <property type="evidence" value="ECO:0007669"/>
    <property type="project" value="InterPro"/>
</dbReference>
<dbReference type="GO" id="GO:0016787">
    <property type="term" value="F:hydrolase activity"/>
    <property type="evidence" value="ECO:0007669"/>
    <property type="project" value="UniProtKB-KW"/>
</dbReference>
<feature type="coiled-coil region" evidence="2">
    <location>
        <begin position="845"/>
        <end position="886"/>
    </location>
</feature>
<dbReference type="Proteomes" id="UP000000442">
    <property type="component" value="Chromosome"/>
</dbReference>
<evidence type="ECO:0000256" key="2">
    <source>
        <dbReference type="SAM" id="Coils"/>
    </source>
</evidence>
<dbReference type="STRING" id="177437.HRM2_28970"/>
<dbReference type="AlphaFoldDB" id="C0QJV9"/>
<evidence type="ECO:0000313" key="5">
    <source>
        <dbReference type="Proteomes" id="UP000000442"/>
    </source>
</evidence>